<comment type="caution">
    <text evidence="2">The sequence shown here is derived from an EMBL/GenBank/DDBJ whole genome shotgun (WGS) entry which is preliminary data.</text>
</comment>
<evidence type="ECO:0000313" key="2">
    <source>
        <dbReference type="EMBL" id="KAF1026932.1"/>
    </source>
</evidence>
<proteinExistence type="predicted"/>
<sequence length="533" mass="58601">MANLPSVPANATRSIPPHVSQQQLKKADDDVGTWFLGLVDGSGTGPSQIIVTAILGCVPVVGQLFDLRDLIKGIIIVSATPANVIGWVDLVITLIGCIPGFGDAFKAGFKLARNGQNAERVFDAMRKYAKIDPKKALKEMDWNKLKNECLTLLNKMLDEFIDILDSWLAKQVMGGAKVKEVVQMMTQVKKDAPKYINSAFAEIQKTVNQMLNMHPPLPSTAVGIASHQVPARPVVPTGSGKGSGGGKGTTTPSPSQRPSNPQRGGAPKQVKDKAPTAQSSAKPKPKKSNEIRQAKKKRWSTGVPAEHIVDYYSKEKRKTLRKVNDHGRLIEEYDRLKRNANGDRIRKQDINQTGIDHLWFGSHKGRKYLVGETKGSIFGHFSFLAGMAQSDAKAIEGNRTEIGKIFDDKTEYDEHSGLGKRSTSAETSIQNEGALEGSKGKAGLGGTKTKGRQMSHKWINASIMVDDSISSGYKNQIILEYRNAQRSRRPITIYSREIYMVTGKQYEQHDRSKGKLHNIQQPVILLPDTALME</sequence>
<dbReference type="InterPro" id="IPR049802">
    <property type="entry name" value="RhsC-like_FIX"/>
</dbReference>
<feature type="region of interest" description="Disordered" evidence="1">
    <location>
        <begin position="413"/>
        <end position="450"/>
    </location>
</feature>
<name>A0A833PJI9_ACIBZ</name>
<feature type="region of interest" description="Disordered" evidence="1">
    <location>
        <begin position="231"/>
        <end position="301"/>
    </location>
</feature>
<accession>A0A833PJI9</accession>
<gene>
    <name evidence="2" type="ORF">GAK29_01016</name>
</gene>
<dbReference type="CDD" id="cd20746">
    <property type="entry name" value="FIX_Ntox15_NUC_DUF4112_RhsA-like"/>
    <property type="match status" value="1"/>
</dbReference>
<organism evidence="2 3">
    <name type="scientific">Acinetobacter bereziniae</name>
    <name type="common">Acinetobacter genomosp. 10</name>
    <dbReference type="NCBI Taxonomy" id="106648"/>
    <lineage>
        <taxon>Bacteria</taxon>
        <taxon>Pseudomonadati</taxon>
        <taxon>Pseudomonadota</taxon>
        <taxon>Gammaproteobacteria</taxon>
        <taxon>Moraxellales</taxon>
        <taxon>Moraxellaceae</taxon>
        <taxon>Acinetobacter</taxon>
    </lineage>
</organism>
<dbReference type="Proteomes" id="UP000490535">
    <property type="component" value="Unassembled WGS sequence"/>
</dbReference>
<dbReference type="AlphaFoldDB" id="A0A833PJI9"/>
<protein>
    <submittedName>
        <fullName evidence="2">Uncharacterized protein</fullName>
    </submittedName>
</protein>
<reference evidence="3" key="1">
    <citation type="journal article" date="2020" name="MBio">
        <title>Horizontal gene transfer to a defensive symbiont with a reduced genome amongst a multipartite beetle microbiome.</title>
        <authorList>
            <person name="Waterworth S.C."/>
            <person name="Florez L.V."/>
            <person name="Rees E.R."/>
            <person name="Hertweck C."/>
            <person name="Kaltenpoth M."/>
            <person name="Kwan J.C."/>
        </authorList>
    </citation>
    <scope>NUCLEOTIDE SEQUENCE [LARGE SCALE GENOMIC DNA]</scope>
</reference>
<dbReference type="EMBL" id="WNDP01000016">
    <property type="protein sequence ID" value="KAF1026932.1"/>
    <property type="molecule type" value="Genomic_DNA"/>
</dbReference>
<feature type="compositionally biased region" description="Low complexity" evidence="1">
    <location>
        <begin position="249"/>
        <end position="263"/>
    </location>
</feature>
<evidence type="ECO:0000256" key="1">
    <source>
        <dbReference type="SAM" id="MobiDB-lite"/>
    </source>
</evidence>
<feature type="compositionally biased region" description="Polar residues" evidence="1">
    <location>
        <begin position="421"/>
        <end position="431"/>
    </location>
</feature>
<evidence type="ECO:0000313" key="3">
    <source>
        <dbReference type="Proteomes" id="UP000490535"/>
    </source>
</evidence>
<feature type="compositionally biased region" description="Gly residues" evidence="1">
    <location>
        <begin position="239"/>
        <end position="248"/>
    </location>
</feature>